<dbReference type="EMBL" id="LQYN01000031">
    <property type="protein sequence ID" value="KYD08483.1"/>
    <property type="molecule type" value="Genomic_DNA"/>
</dbReference>
<dbReference type="AlphaFoldDB" id="A0A150L821"/>
<keyword evidence="2" id="KW-1185">Reference proteome</keyword>
<gene>
    <name evidence="1" type="ORF">B4102_2760</name>
</gene>
<name>A0A150L821_9BACI</name>
<reference evidence="1 2" key="1">
    <citation type="submission" date="2016-01" db="EMBL/GenBank/DDBJ databases">
        <title>Genome Sequences of Twelve Sporeforming Bacillus Species Isolated from Foods.</title>
        <authorList>
            <person name="Berendsen E.M."/>
            <person name="Wells-Bennik M.H."/>
            <person name="Krawcyk A.O."/>
            <person name="De Jong A."/>
            <person name="Holsappel S."/>
            <person name="Eijlander R.T."/>
            <person name="Kuipers O.P."/>
        </authorList>
    </citation>
    <scope>NUCLEOTIDE SEQUENCE [LARGE SCALE GENOMIC DNA]</scope>
    <source>
        <strain evidence="1 2">B4102</strain>
    </source>
</reference>
<evidence type="ECO:0000313" key="2">
    <source>
        <dbReference type="Proteomes" id="UP000075666"/>
    </source>
</evidence>
<evidence type="ECO:0000313" key="1">
    <source>
        <dbReference type="EMBL" id="KYD08483.1"/>
    </source>
</evidence>
<sequence>MTIASDIKNCIASLNGAKSNLSRFALLSTDANAQKVFHESMLEADEIITDLQNRLVILEREEPQYKS</sequence>
<organism evidence="1 2">
    <name type="scientific">Heyndrickxia sporothermodurans</name>
    <dbReference type="NCBI Taxonomy" id="46224"/>
    <lineage>
        <taxon>Bacteria</taxon>
        <taxon>Bacillati</taxon>
        <taxon>Bacillota</taxon>
        <taxon>Bacilli</taxon>
        <taxon>Bacillales</taxon>
        <taxon>Bacillaceae</taxon>
        <taxon>Heyndrickxia</taxon>
    </lineage>
</organism>
<dbReference type="InterPro" id="IPR012452">
    <property type="entry name" value="DUF1657"/>
</dbReference>
<protein>
    <recommendedName>
        <fullName evidence="3">DUF1657 domain-containing protein</fullName>
    </recommendedName>
</protein>
<dbReference type="Pfam" id="PF07870">
    <property type="entry name" value="DUF1657"/>
    <property type="match status" value="1"/>
</dbReference>
<dbReference type="Proteomes" id="UP000075666">
    <property type="component" value="Unassembled WGS sequence"/>
</dbReference>
<dbReference type="PATRIC" id="fig|46224.3.peg.2330"/>
<proteinExistence type="predicted"/>
<dbReference type="RefSeq" id="WP_066229701.1">
    <property type="nucleotide sequence ID" value="NZ_JALKTV010000022.1"/>
</dbReference>
<dbReference type="STRING" id="46224.B4102_2760"/>
<comment type="caution">
    <text evidence="1">The sequence shown here is derived from an EMBL/GenBank/DDBJ whole genome shotgun (WGS) entry which is preliminary data.</text>
</comment>
<dbReference type="OrthoDB" id="1684731at2"/>
<accession>A0A150L821</accession>
<evidence type="ECO:0008006" key="3">
    <source>
        <dbReference type="Google" id="ProtNLM"/>
    </source>
</evidence>